<feature type="transmembrane region" description="Helical" evidence="1">
    <location>
        <begin position="62"/>
        <end position="81"/>
    </location>
</feature>
<evidence type="ECO:0000256" key="1">
    <source>
        <dbReference type="SAM" id="Phobius"/>
    </source>
</evidence>
<keyword evidence="3" id="KW-1185">Reference proteome</keyword>
<dbReference type="Proteomes" id="UP000243002">
    <property type="component" value="Unassembled WGS sequence"/>
</dbReference>
<keyword evidence="1" id="KW-0812">Transmembrane</keyword>
<evidence type="ECO:0000313" key="2">
    <source>
        <dbReference type="EMBL" id="PSJ03488.1"/>
    </source>
</evidence>
<name>A0A2P7MQJ5_9CYAN</name>
<accession>A0A2P7MQJ5</accession>
<feature type="transmembrane region" description="Helical" evidence="1">
    <location>
        <begin position="38"/>
        <end position="56"/>
    </location>
</feature>
<dbReference type="AlphaFoldDB" id="A0A2P7MQJ5"/>
<keyword evidence="1" id="KW-1133">Transmembrane helix</keyword>
<dbReference type="EMBL" id="PXXO01000021">
    <property type="protein sequence ID" value="PSJ03488.1"/>
    <property type="molecule type" value="Genomic_DNA"/>
</dbReference>
<keyword evidence="1" id="KW-0472">Membrane</keyword>
<gene>
    <name evidence="2" type="ORF">C7K55_12765</name>
</gene>
<reference evidence="2 3" key="1">
    <citation type="journal article" date="2018" name="Environ. Microbiol.">
        <title>Ecological and genomic features of two widespread freshwater picocyanobacteria.</title>
        <authorList>
            <person name="Cabello-Yeves P.J."/>
            <person name="Picazo A."/>
            <person name="Camacho A."/>
            <person name="Callieri C."/>
            <person name="Rosselli R."/>
            <person name="Roda-Garcia J.J."/>
            <person name="Coutinho F.H."/>
            <person name="Rodriguez-Valera F."/>
        </authorList>
    </citation>
    <scope>NUCLEOTIDE SEQUENCE [LARGE SCALE GENOMIC DNA]</scope>
    <source>
        <strain evidence="2 3">Tous</strain>
    </source>
</reference>
<protein>
    <submittedName>
        <fullName evidence="2">Uncharacterized protein</fullName>
    </submittedName>
</protein>
<proteinExistence type="predicted"/>
<comment type="caution">
    <text evidence="2">The sequence shown here is derived from an EMBL/GenBank/DDBJ whole genome shotgun (WGS) entry which is preliminary data.</text>
</comment>
<evidence type="ECO:0000313" key="3">
    <source>
        <dbReference type="Proteomes" id="UP000243002"/>
    </source>
</evidence>
<sequence>MSVHRHPWWPYVPPEGRNRLRRQVRRQRLWAWLRQRRVRIGLALGVYVALCLLPLLLGEPTLVLVALLPVLLVPPVGYLAYRLTWLEFHR</sequence>
<organism evidence="2 3">
    <name type="scientific">Cyanobium usitatum str. Tous</name>
    <dbReference type="NCBI Taxonomy" id="2116684"/>
    <lineage>
        <taxon>Bacteria</taxon>
        <taxon>Bacillati</taxon>
        <taxon>Cyanobacteriota</taxon>
        <taxon>Cyanophyceae</taxon>
        <taxon>Synechococcales</taxon>
        <taxon>Prochlorococcaceae</taxon>
        <taxon>Cyanobium</taxon>
    </lineage>
</organism>